<accession>D3ABB0</accession>
<reference evidence="2 3" key="1">
    <citation type="submission" date="2010-01" db="EMBL/GenBank/DDBJ databases">
        <authorList>
            <person name="Weinstock G."/>
            <person name="Sodergren E."/>
            <person name="Clifton S."/>
            <person name="Fulton L."/>
            <person name="Fulton B."/>
            <person name="Courtney L."/>
            <person name="Fronick C."/>
            <person name="Harrison M."/>
            <person name="Strong C."/>
            <person name="Farmer C."/>
            <person name="Delahaunty K."/>
            <person name="Markovic C."/>
            <person name="Hall O."/>
            <person name="Minx P."/>
            <person name="Tomlinson C."/>
            <person name="Mitreva M."/>
            <person name="Nelson J."/>
            <person name="Hou S."/>
            <person name="Wollam A."/>
            <person name="Pepin K.H."/>
            <person name="Johnson M."/>
            <person name="Bhonagiri V."/>
            <person name="Nash W.E."/>
            <person name="Warren W."/>
            <person name="Chinwalla A."/>
            <person name="Mardis E.R."/>
            <person name="Wilson R.K."/>
        </authorList>
    </citation>
    <scope>NUCLEOTIDE SEQUENCE [LARGE SCALE GENOMIC DNA]</scope>
    <source>
        <strain evidence="2 3">DSM 13479</strain>
    </source>
</reference>
<name>D3ABB0_9FIRM</name>
<protein>
    <submittedName>
        <fullName evidence="2">Uncharacterized protein</fullName>
    </submittedName>
</protein>
<evidence type="ECO:0000256" key="1">
    <source>
        <dbReference type="SAM" id="MobiDB-lite"/>
    </source>
</evidence>
<feature type="region of interest" description="Disordered" evidence="1">
    <location>
        <begin position="87"/>
        <end position="109"/>
    </location>
</feature>
<gene>
    <name evidence="2" type="ORF">CLOSTHATH_00883</name>
</gene>
<evidence type="ECO:0000313" key="2">
    <source>
        <dbReference type="EMBL" id="EFD00917.1"/>
    </source>
</evidence>
<comment type="caution">
    <text evidence="2">The sequence shown here is derived from an EMBL/GenBank/DDBJ whole genome shotgun (WGS) entry which is preliminary data.</text>
</comment>
<evidence type="ECO:0000313" key="3">
    <source>
        <dbReference type="Proteomes" id="UP000004968"/>
    </source>
</evidence>
<proteinExistence type="predicted"/>
<organism evidence="2 3">
    <name type="scientific">Hungatella hathewayi DSM 13479</name>
    <dbReference type="NCBI Taxonomy" id="566550"/>
    <lineage>
        <taxon>Bacteria</taxon>
        <taxon>Bacillati</taxon>
        <taxon>Bacillota</taxon>
        <taxon>Clostridia</taxon>
        <taxon>Lachnospirales</taxon>
        <taxon>Lachnospiraceae</taxon>
        <taxon>Hungatella</taxon>
    </lineage>
</organism>
<dbReference type="AlphaFoldDB" id="D3ABB0"/>
<dbReference type="Proteomes" id="UP000004968">
    <property type="component" value="Unassembled WGS sequence"/>
</dbReference>
<dbReference type="EMBL" id="ACIO01000064">
    <property type="protein sequence ID" value="EFD00917.1"/>
    <property type="molecule type" value="Genomic_DNA"/>
</dbReference>
<dbReference type="HOGENOM" id="CLU_2180251_0_0_9"/>
<sequence length="109" mass="12683">MLDYKLNNANEIKSKACFHADALLFFIFNERSRLTAWLSKIIKRRGKRVRKNSQIANKTKEKRDETINNNIVLWTEAGRKCRAHVGKYPQNSQSGISGFRPQLCMDQEP</sequence>